<dbReference type="Pfam" id="PF20911">
    <property type="entry name" value="GP7"/>
    <property type="match status" value="1"/>
</dbReference>
<sequence>MEANQRHGYEDTEAFYRKVVKRRQTLDVLPFYPSNQGNVHVYTQAVKLGKGTWRNANEGYTQSTAKMESITQNLKLYSTFSFVSNDNLDLEGAAARESEDDMIGRGVLESFLNDVINADGKNPKSIKGFAGYRNKVDDTLCLDAGGTTTANLTSLYLAEFGPETLNVRYNPAITGDQYGIGLKTLDKGEQQHQDNEGKVMFGYMTTFDMTAGIELRQQESLIRIANIDTKDGAFPEDLIVDAITTLPSSGSGAVMLAPRPIYAMYMKYALNKSNMAFTVETIENLGLVLKFLGIPILREDAIRIGEKVA</sequence>
<reference evidence="1" key="2">
    <citation type="journal article" date="2021" name="PeerJ">
        <title>Extensive microbial diversity within the chicken gut microbiome revealed by metagenomics and culture.</title>
        <authorList>
            <person name="Gilroy R."/>
            <person name="Ravi A."/>
            <person name="Getino M."/>
            <person name="Pursley I."/>
            <person name="Horton D.L."/>
            <person name="Alikhan N.F."/>
            <person name="Baker D."/>
            <person name="Gharbi K."/>
            <person name="Hall N."/>
            <person name="Watson M."/>
            <person name="Adriaenssens E.M."/>
            <person name="Foster-Nyarko E."/>
            <person name="Jarju S."/>
            <person name="Secka A."/>
            <person name="Antonio M."/>
            <person name="Oren A."/>
            <person name="Chaudhuri R.R."/>
            <person name="La Ragione R."/>
            <person name="Hildebrand F."/>
            <person name="Pallen M.J."/>
        </authorList>
    </citation>
    <scope>NUCLEOTIDE SEQUENCE</scope>
    <source>
        <strain evidence="1">11167</strain>
    </source>
</reference>
<dbReference type="SUPFAM" id="SSF56563">
    <property type="entry name" value="Major capsid protein gp5"/>
    <property type="match status" value="1"/>
</dbReference>
<evidence type="ECO:0008006" key="3">
    <source>
        <dbReference type="Google" id="ProtNLM"/>
    </source>
</evidence>
<protein>
    <recommendedName>
        <fullName evidence="3">Capsid protein</fullName>
    </recommendedName>
</protein>
<evidence type="ECO:0000313" key="1">
    <source>
        <dbReference type="EMBL" id="MBO8442616.1"/>
    </source>
</evidence>
<proteinExistence type="predicted"/>
<dbReference type="NCBIfam" id="NF045672">
    <property type="entry name" value="MCP_gp7_epsi_15"/>
    <property type="match status" value="1"/>
</dbReference>
<dbReference type="AlphaFoldDB" id="A0A9D9E9T3"/>
<dbReference type="EMBL" id="JADIMU010000016">
    <property type="protein sequence ID" value="MBO8442616.1"/>
    <property type="molecule type" value="Genomic_DNA"/>
</dbReference>
<dbReference type="InterPro" id="IPR048813">
    <property type="entry name" value="GP7-like"/>
</dbReference>
<gene>
    <name evidence="1" type="ORF">IAC42_02490</name>
</gene>
<reference evidence="1" key="1">
    <citation type="submission" date="2020-10" db="EMBL/GenBank/DDBJ databases">
        <authorList>
            <person name="Gilroy R."/>
        </authorList>
    </citation>
    <scope>NUCLEOTIDE SEQUENCE</scope>
    <source>
        <strain evidence="1">11167</strain>
    </source>
</reference>
<evidence type="ECO:0000313" key="2">
    <source>
        <dbReference type="Proteomes" id="UP000823633"/>
    </source>
</evidence>
<organism evidence="1 2">
    <name type="scientific">Candidatus Aphodenecus pullistercoris</name>
    <dbReference type="NCBI Taxonomy" id="2840669"/>
    <lineage>
        <taxon>Bacteria</taxon>
        <taxon>Pseudomonadati</taxon>
        <taxon>Spirochaetota</taxon>
        <taxon>Spirochaetia</taxon>
        <taxon>Spirochaetales</taxon>
        <taxon>Candidatus Aphodenecus</taxon>
    </lineage>
</organism>
<name>A0A9D9E9T3_9SPIR</name>
<accession>A0A9D9E9T3</accession>
<dbReference type="Proteomes" id="UP000823633">
    <property type="component" value="Unassembled WGS sequence"/>
</dbReference>
<comment type="caution">
    <text evidence="1">The sequence shown here is derived from an EMBL/GenBank/DDBJ whole genome shotgun (WGS) entry which is preliminary data.</text>
</comment>